<feature type="transmembrane region" description="Helical" evidence="2">
    <location>
        <begin position="145"/>
        <end position="163"/>
    </location>
</feature>
<protein>
    <submittedName>
        <fullName evidence="4">Signal transduction histidine kinase</fullName>
    </submittedName>
</protein>
<feature type="domain" description="Histidine kinase/HSP90-like ATPase" evidence="3">
    <location>
        <begin position="296"/>
        <end position="367"/>
    </location>
</feature>
<dbReference type="InterPro" id="IPR036890">
    <property type="entry name" value="HATPase_C_sf"/>
</dbReference>
<evidence type="ECO:0000313" key="5">
    <source>
        <dbReference type="Proteomes" id="UP000198677"/>
    </source>
</evidence>
<feature type="transmembrane region" description="Helical" evidence="2">
    <location>
        <begin position="91"/>
        <end position="109"/>
    </location>
</feature>
<sequence>MAATTAAAPRPPVTTPAEGPRRESTDHISRLVARLISAGYAVYLILLLPAVTSMAPRMDAWWTPVIVVVVYGSGLLPGALSFRRDTRPMRIASGVAAMAFLLAVFSWPLAWNGPPLPSGEILWLATFPGLASLAVVSTWPTWLMFAHLVIGCVAVQIVNFAAHEDAPRELLLPEIAFAIMFCTLFVGAAVMALRTGRVLDATTDSTHAAAAAAAARRARTVERERFDALIHDGVMSTLLAASRQGATPAVSRLATTTLRQLDALRDDQGTQEHFGGEEALSLLRAAATEVDEGVALRAERQDGAQTLTIPADTARALAAALAEALRNSMRHAGETATRSVEVAVARTGIAVLVADDGRGFDPTAVPAHRLGVSVSIHGRMRQLDGGFARIETAPGAGTRVHLAWSTS</sequence>
<dbReference type="Pfam" id="PF13581">
    <property type="entry name" value="HATPase_c_2"/>
    <property type="match status" value="1"/>
</dbReference>
<evidence type="ECO:0000259" key="3">
    <source>
        <dbReference type="Pfam" id="PF13581"/>
    </source>
</evidence>
<dbReference type="Gene3D" id="3.30.565.10">
    <property type="entry name" value="Histidine kinase-like ATPase, C-terminal domain"/>
    <property type="match status" value="1"/>
</dbReference>
<dbReference type="InterPro" id="IPR003594">
    <property type="entry name" value="HATPase_dom"/>
</dbReference>
<evidence type="ECO:0000313" key="4">
    <source>
        <dbReference type="EMBL" id="SEL81785.1"/>
    </source>
</evidence>
<evidence type="ECO:0000256" key="2">
    <source>
        <dbReference type="SAM" id="Phobius"/>
    </source>
</evidence>
<dbReference type="AlphaFoldDB" id="A0A1H7TB74"/>
<dbReference type="EMBL" id="FOAW01000015">
    <property type="protein sequence ID" value="SEL81785.1"/>
    <property type="molecule type" value="Genomic_DNA"/>
</dbReference>
<dbReference type="RefSeq" id="WP_245816116.1">
    <property type="nucleotide sequence ID" value="NZ_FOAW01000015.1"/>
</dbReference>
<feature type="transmembrane region" description="Helical" evidence="2">
    <location>
        <begin position="61"/>
        <end position="79"/>
    </location>
</feature>
<dbReference type="SUPFAM" id="SSF55874">
    <property type="entry name" value="ATPase domain of HSP90 chaperone/DNA topoisomerase II/histidine kinase"/>
    <property type="match status" value="1"/>
</dbReference>
<feature type="transmembrane region" description="Helical" evidence="2">
    <location>
        <begin position="31"/>
        <end position="55"/>
    </location>
</feature>
<name>A0A1H7TB74_9NOCA</name>
<reference evidence="5" key="1">
    <citation type="submission" date="2016-10" db="EMBL/GenBank/DDBJ databases">
        <authorList>
            <person name="Varghese N."/>
            <person name="Submissions S."/>
        </authorList>
    </citation>
    <scope>NUCLEOTIDE SEQUENCE [LARGE SCALE GENOMIC DNA]</scope>
    <source>
        <strain evidence="5">DSM 44675</strain>
    </source>
</reference>
<dbReference type="GO" id="GO:0016301">
    <property type="term" value="F:kinase activity"/>
    <property type="evidence" value="ECO:0007669"/>
    <property type="project" value="UniProtKB-KW"/>
</dbReference>
<evidence type="ECO:0000256" key="1">
    <source>
        <dbReference type="SAM" id="MobiDB-lite"/>
    </source>
</evidence>
<keyword evidence="2" id="KW-0472">Membrane</keyword>
<dbReference type="Proteomes" id="UP000198677">
    <property type="component" value="Unassembled WGS sequence"/>
</dbReference>
<feature type="region of interest" description="Disordered" evidence="1">
    <location>
        <begin position="1"/>
        <end position="24"/>
    </location>
</feature>
<keyword evidence="2" id="KW-0812">Transmembrane</keyword>
<organism evidence="4 5">
    <name type="scientific">Rhodococcus maanshanensis</name>
    <dbReference type="NCBI Taxonomy" id="183556"/>
    <lineage>
        <taxon>Bacteria</taxon>
        <taxon>Bacillati</taxon>
        <taxon>Actinomycetota</taxon>
        <taxon>Actinomycetes</taxon>
        <taxon>Mycobacteriales</taxon>
        <taxon>Nocardiaceae</taxon>
        <taxon>Rhodococcus</taxon>
    </lineage>
</organism>
<keyword evidence="4" id="KW-0418">Kinase</keyword>
<accession>A0A1H7TB74</accession>
<gene>
    <name evidence="4" type="ORF">SAMN05444583_11561</name>
</gene>
<keyword evidence="4" id="KW-0808">Transferase</keyword>
<feature type="transmembrane region" description="Helical" evidence="2">
    <location>
        <begin position="175"/>
        <end position="193"/>
    </location>
</feature>
<proteinExistence type="predicted"/>
<keyword evidence="5" id="KW-1185">Reference proteome</keyword>
<keyword evidence="2" id="KW-1133">Transmembrane helix</keyword>